<dbReference type="EMBL" id="AEUP01000004">
    <property type="protein sequence ID" value="EGE48950.1"/>
    <property type="molecule type" value="Genomic_DNA"/>
</dbReference>
<dbReference type="InterPro" id="IPR022301">
    <property type="entry name" value="Integral_membrane_YjbE"/>
</dbReference>
<feature type="transmembrane region" description="Helical" evidence="6">
    <location>
        <begin position="100"/>
        <end position="119"/>
    </location>
</feature>
<name>F1YQR5_9PROT</name>
<evidence type="ECO:0000256" key="5">
    <source>
        <dbReference type="ARBA" id="ARBA00023136"/>
    </source>
</evidence>
<keyword evidence="4 6" id="KW-1133">Transmembrane helix</keyword>
<sequence length="229" mass="24392">MTFCVPSRNCCLFGRILPLVFRIGAYVNGFLDSFSLTAFVAFLQVVLIDVTLAGDNAVVIGMAVRSLSGAQRQKAILAGVGLAAIIRILLALVAVRLLEIVGLTLAGGFLLLWVCWRMYREMQENHANDDTGPAPPGSLGKAIFRILIADLSMSLDNVLAVAGAAREHPAILIAGLALSVLLMGLAASVIARLLDKYKWISWVGLLIVLAVAIELIVKGGGEVWGHLPH</sequence>
<evidence type="ECO:0000313" key="7">
    <source>
        <dbReference type="EMBL" id="EGE48950.1"/>
    </source>
</evidence>
<feature type="transmembrane region" description="Helical" evidence="6">
    <location>
        <begin position="37"/>
        <end position="63"/>
    </location>
</feature>
<proteinExistence type="inferred from homology"/>
<comment type="subcellular location">
    <subcellularLocation>
        <location evidence="1">Membrane</location>
        <topology evidence="1">Multi-pass membrane protein</topology>
    </subcellularLocation>
</comment>
<dbReference type="GO" id="GO:0016020">
    <property type="term" value="C:membrane"/>
    <property type="evidence" value="ECO:0007669"/>
    <property type="project" value="UniProtKB-SubCell"/>
</dbReference>
<feature type="transmembrane region" description="Helical" evidence="6">
    <location>
        <begin position="75"/>
        <end position="94"/>
    </location>
</feature>
<dbReference type="NCBIfam" id="TIGR03717">
    <property type="entry name" value="R_switched_YjbE"/>
    <property type="match status" value="1"/>
</dbReference>
<dbReference type="Proteomes" id="UP000018454">
    <property type="component" value="Unassembled WGS sequence"/>
</dbReference>
<evidence type="ECO:0000313" key="8">
    <source>
        <dbReference type="Proteomes" id="UP000018454"/>
    </source>
</evidence>
<keyword evidence="3 6" id="KW-0812">Transmembrane</keyword>
<gene>
    <name evidence="7" type="primary">yjbE</name>
    <name evidence="7" type="ORF">APO_0235</name>
</gene>
<comment type="caution">
    <text evidence="7">The sequence shown here is derived from an EMBL/GenBank/DDBJ whole genome shotgun (WGS) entry which is preliminary data.</text>
</comment>
<dbReference type="AlphaFoldDB" id="F1YQR5"/>
<feature type="transmembrane region" description="Helical" evidence="6">
    <location>
        <begin position="199"/>
        <end position="217"/>
    </location>
</feature>
<dbReference type="PANTHER" id="PTHR30238">
    <property type="entry name" value="MEMBRANE BOUND PREDICTED REDOX MODULATOR"/>
    <property type="match status" value="1"/>
</dbReference>
<reference evidence="7 8" key="1">
    <citation type="journal article" date="2011" name="Science">
        <title>Drosophila microbiome modulates host developmental and metabolic homeostasis via insulin signaling.</title>
        <authorList>
            <person name="Shin S.C."/>
            <person name="Kim S.H."/>
            <person name="You H."/>
            <person name="Kim B."/>
            <person name="Kim A.C."/>
            <person name="Lee K.A."/>
            <person name="Yoon J.H."/>
            <person name="Ryu J.H."/>
            <person name="Lee W.J."/>
        </authorList>
    </citation>
    <scope>NUCLEOTIDE SEQUENCE [LARGE SCALE GENOMIC DNA]</scope>
    <source>
        <strain evidence="7 8">DM001</strain>
    </source>
</reference>
<dbReference type="PANTHER" id="PTHR30238:SF4">
    <property type="entry name" value="SLL1022 PROTEIN"/>
    <property type="match status" value="1"/>
</dbReference>
<evidence type="ECO:0000256" key="6">
    <source>
        <dbReference type="SAM" id="Phobius"/>
    </source>
</evidence>
<evidence type="ECO:0000256" key="1">
    <source>
        <dbReference type="ARBA" id="ARBA00004141"/>
    </source>
</evidence>
<organism evidence="7 8">
    <name type="scientific">Acetobacter pomorum DM001</name>
    <dbReference type="NCBI Taxonomy" id="945681"/>
    <lineage>
        <taxon>Bacteria</taxon>
        <taxon>Pseudomonadati</taxon>
        <taxon>Pseudomonadota</taxon>
        <taxon>Alphaproteobacteria</taxon>
        <taxon>Acetobacterales</taxon>
        <taxon>Acetobacteraceae</taxon>
        <taxon>Acetobacter</taxon>
    </lineage>
</organism>
<evidence type="ECO:0000256" key="2">
    <source>
        <dbReference type="ARBA" id="ARBA00007511"/>
    </source>
</evidence>
<protein>
    <submittedName>
        <fullName evidence="7">Putative membrane protein YjbE</fullName>
    </submittedName>
</protein>
<dbReference type="Pfam" id="PF03741">
    <property type="entry name" value="TerC"/>
    <property type="match status" value="1"/>
</dbReference>
<evidence type="ECO:0000256" key="4">
    <source>
        <dbReference type="ARBA" id="ARBA00022989"/>
    </source>
</evidence>
<dbReference type="InterPro" id="IPR005496">
    <property type="entry name" value="Integral_membrane_TerC"/>
</dbReference>
<comment type="similarity">
    <text evidence="2">Belongs to the TerC family.</text>
</comment>
<evidence type="ECO:0000256" key="3">
    <source>
        <dbReference type="ARBA" id="ARBA00022692"/>
    </source>
</evidence>
<keyword evidence="5 6" id="KW-0472">Membrane</keyword>
<feature type="transmembrane region" description="Helical" evidence="6">
    <location>
        <begin position="12"/>
        <end position="31"/>
    </location>
</feature>
<feature type="transmembrane region" description="Helical" evidence="6">
    <location>
        <begin position="170"/>
        <end position="193"/>
    </location>
</feature>
<accession>F1YQR5</accession>